<keyword evidence="1" id="KW-0732">Signal</keyword>
<sequence>MNKLSALGALLLLLIGFSCQNRLEDPTVFTSEETSEESNKRMPFNQRVFLLNSAGNSSVIYEIDYDFQGLTGGATLTKVNTSETLPKGGHMCVSPDNRFLTVVVAKKNKIYLVEIATGQVKSATLMAYNPNKVSIDQVTDNPSNYLMSNYRNEKGKKVGGITQVDVDQEGYLFIAGKAGFFRVVADRGNGNQDPSEVGYKSDIWSEIWEQQDQNYLENNGVDTDKYGTNWVHAIHYKFANNLQVESTEDGEEYFDVDQNFNPKKVKFQGGDILFTQNSAETDGFESQRLISFSQWKGGTAIYLDLHWDYASETITFDAGKVFGDLNKLQDETEKANTSSRSAGKVTGAALTGDNMVLTSHHKSKFLQLRTLDGEIVNGTIEMTFSNPADDFTVHNWGDMASTQSFDVNTSNDDQLSNKEIDGAYYVDWYRGDYESHQYAEIKLYRPGIGADKYDVLDLSEDNHNVSKESRRNSANADIADYNKNASKFVSLGGGYAIFKLPTSVTVTKNTTLQVVETSWNKASEYSEIADAFAAYPEQASIMVLPNNNARYFSEGLLSETWVEVGDASIANNEFNLGDLEGSTVQWIKIIDNASKTPDGFDINFVSIFEGESNTIISTDDAPWLPCDGITADSYAIRTGDDNPSNAVILGEAMYKIPTADQVIKSSIIELSQEQKDYFGRVSGRSAIIGAFVAEIDGKLHAYEIHDDCSVKGMRHFEWGGARKNTSFVALPNSPSKYSTSEMAGITTSFVEWDGLDIIYDLNGETVRVPFATKQEGRIRYKNAIYNMILPSGDFPCDITYDKFTPSTKAQSFDRVNAFLVPKPGQIIDVIVFDAAQKAQFQGNLIGMLIAKINNRLHAYEVKSDCTVKGIRHQSWGAGGTAMKNQSLISQPKKNNSSSYAVSDGYKYNWIGLITKNGWDYNMLYEVEGVGEFILPFTQVFYKQMWYGGPKPHIVCSAHDVIGEVEVDYYGDKYGFTTQQQLIEAPNGDVFRQLRVKNHTGSNQDFYVESYGNGVVYQGTVSANKELFFTIPYSGGNPTFKLYIDGSVLTKSSSVTLTKDACDVVQ</sequence>
<dbReference type="SUPFAM" id="SSF63825">
    <property type="entry name" value="YWTD domain"/>
    <property type="match status" value="1"/>
</dbReference>
<name>A0AAX1MZM9_9BACT</name>
<organism evidence="2 3">
    <name type="scientific">Flammeovirga yaeyamensis</name>
    <dbReference type="NCBI Taxonomy" id="367791"/>
    <lineage>
        <taxon>Bacteria</taxon>
        <taxon>Pseudomonadati</taxon>
        <taxon>Bacteroidota</taxon>
        <taxon>Cytophagia</taxon>
        <taxon>Cytophagales</taxon>
        <taxon>Flammeovirgaceae</taxon>
        <taxon>Flammeovirga</taxon>
    </lineage>
</organism>
<feature type="signal peptide" evidence="1">
    <location>
        <begin position="1"/>
        <end position="23"/>
    </location>
</feature>
<feature type="chain" id="PRO_5043612124" description="Lipoprotein" evidence="1">
    <location>
        <begin position="24"/>
        <end position="1065"/>
    </location>
</feature>
<dbReference type="EMBL" id="CP076132">
    <property type="protein sequence ID" value="QWG00687.1"/>
    <property type="molecule type" value="Genomic_DNA"/>
</dbReference>
<dbReference type="RefSeq" id="WP_169666207.1">
    <property type="nucleotide sequence ID" value="NZ_CP076132.1"/>
</dbReference>
<dbReference type="PROSITE" id="PS51257">
    <property type="entry name" value="PROKAR_LIPOPROTEIN"/>
    <property type="match status" value="1"/>
</dbReference>
<gene>
    <name evidence="2" type="ORF">KMW28_13605</name>
</gene>
<dbReference type="Proteomes" id="UP000678679">
    <property type="component" value="Chromosome 1"/>
</dbReference>
<evidence type="ECO:0000256" key="1">
    <source>
        <dbReference type="SAM" id="SignalP"/>
    </source>
</evidence>
<proteinExistence type="predicted"/>
<dbReference type="KEGG" id="fya:KMW28_13605"/>
<evidence type="ECO:0000313" key="2">
    <source>
        <dbReference type="EMBL" id="QWG00687.1"/>
    </source>
</evidence>
<evidence type="ECO:0008006" key="4">
    <source>
        <dbReference type="Google" id="ProtNLM"/>
    </source>
</evidence>
<reference evidence="2 3" key="1">
    <citation type="submission" date="2021-05" db="EMBL/GenBank/DDBJ databases">
        <title>Comparative genomic studies on the polysaccharide-degrading batcterial strains of the Flammeovirga genus.</title>
        <authorList>
            <person name="Zewei F."/>
            <person name="Zheng Z."/>
            <person name="Yu L."/>
            <person name="Ruyue G."/>
            <person name="Yanhong M."/>
            <person name="Yuanyuan C."/>
            <person name="Jingyan G."/>
            <person name="Wenjun H."/>
        </authorList>
    </citation>
    <scope>NUCLEOTIDE SEQUENCE [LARGE SCALE GENOMIC DNA]</scope>
    <source>
        <strain evidence="2 3">NBRC:100898</strain>
    </source>
</reference>
<accession>A0AAX1MZM9</accession>
<protein>
    <recommendedName>
        <fullName evidence="4">Lipoprotein</fullName>
    </recommendedName>
</protein>
<keyword evidence="3" id="KW-1185">Reference proteome</keyword>
<evidence type="ECO:0000313" key="3">
    <source>
        <dbReference type="Proteomes" id="UP000678679"/>
    </source>
</evidence>
<dbReference type="AlphaFoldDB" id="A0AAX1MZM9"/>